<name>S8DRP3_9LAMI</name>
<feature type="region of interest" description="Disordered" evidence="1">
    <location>
        <begin position="299"/>
        <end position="321"/>
    </location>
</feature>
<keyword evidence="2" id="KW-1133">Transmembrane helix</keyword>
<gene>
    <name evidence="4" type="ORF">M569_12329</name>
</gene>
<dbReference type="PANTHER" id="PTHR34960">
    <property type="entry name" value="EMB|CAB68146.1-RELATED"/>
    <property type="match status" value="1"/>
</dbReference>
<reference evidence="4 5" key="1">
    <citation type="journal article" date="2013" name="BMC Genomics">
        <title>The miniature genome of a carnivorous plant Genlisea aurea contains a low number of genes and short non-coding sequences.</title>
        <authorList>
            <person name="Leushkin E.V."/>
            <person name="Sutormin R.A."/>
            <person name="Nabieva E.R."/>
            <person name="Penin A.A."/>
            <person name="Kondrashov A.S."/>
            <person name="Logacheva M.D."/>
        </authorList>
    </citation>
    <scope>NUCLEOTIDE SEQUENCE [LARGE SCALE GENOMIC DNA]</scope>
</reference>
<keyword evidence="5" id="KW-1185">Reference proteome</keyword>
<dbReference type="Pfam" id="PF25002">
    <property type="entry name" value="DUF7780"/>
    <property type="match status" value="1"/>
</dbReference>
<evidence type="ECO:0000313" key="5">
    <source>
        <dbReference type="Proteomes" id="UP000015453"/>
    </source>
</evidence>
<feature type="region of interest" description="Disordered" evidence="1">
    <location>
        <begin position="201"/>
        <end position="223"/>
    </location>
</feature>
<keyword evidence="2" id="KW-0472">Membrane</keyword>
<evidence type="ECO:0000256" key="2">
    <source>
        <dbReference type="SAM" id="Phobius"/>
    </source>
</evidence>
<dbReference type="Proteomes" id="UP000015453">
    <property type="component" value="Unassembled WGS sequence"/>
</dbReference>
<dbReference type="OrthoDB" id="1921707at2759"/>
<evidence type="ECO:0000259" key="3">
    <source>
        <dbReference type="Pfam" id="PF25002"/>
    </source>
</evidence>
<feature type="transmembrane region" description="Helical" evidence="2">
    <location>
        <begin position="49"/>
        <end position="70"/>
    </location>
</feature>
<organism evidence="4 5">
    <name type="scientific">Genlisea aurea</name>
    <dbReference type="NCBI Taxonomy" id="192259"/>
    <lineage>
        <taxon>Eukaryota</taxon>
        <taxon>Viridiplantae</taxon>
        <taxon>Streptophyta</taxon>
        <taxon>Embryophyta</taxon>
        <taxon>Tracheophyta</taxon>
        <taxon>Spermatophyta</taxon>
        <taxon>Magnoliopsida</taxon>
        <taxon>eudicotyledons</taxon>
        <taxon>Gunneridae</taxon>
        <taxon>Pentapetalae</taxon>
        <taxon>asterids</taxon>
        <taxon>lamiids</taxon>
        <taxon>Lamiales</taxon>
        <taxon>Lentibulariaceae</taxon>
        <taxon>Genlisea</taxon>
    </lineage>
</organism>
<dbReference type="InterPro" id="IPR056682">
    <property type="entry name" value="DUF7780"/>
</dbReference>
<comment type="caution">
    <text evidence="4">The sequence shown here is derived from an EMBL/GenBank/DDBJ whole genome shotgun (WGS) entry which is preliminary data.</text>
</comment>
<keyword evidence="2" id="KW-0812">Transmembrane</keyword>
<protein>
    <recommendedName>
        <fullName evidence="3">DUF7780 domain-containing protein</fullName>
    </recommendedName>
</protein>
<proteinExistence type="predicted"/>
<sequence length="445" mass="49920">MGFGRTAADSHAHGVDGWGMGGFLLIFFPPENDNRRRPNFNFFCQLRRYLLRAQLIVSISLLLFFSAALMCAINSLPSTAAVPRRKVDSPPRAHALQGMGVLNRRGTGAMNDVVFAHASESVTSNELRMFLRLFLRSNLAARSDLVLIFPARKPSSDEVILQETHYFSKILSLSRQSSGNDSRPPVSFDVTPFLKTRRKEKRRSDPIWGKTTKPNFSGDGETESTLPNYGSVVSFETDELDPENSLSGFMDHVPMSLRRWACYPILMGRVKRNYKHIILIDIKTVALVNDPMTRFRSNPPESIVIRSSSSSSSSGRKTRWVDPDVIMGGTRGVRRLSNAMLMSLVRTSMQQHRRKKATASESDVLNRLIENEFVLSGVNLMIVWDDDEATVPESSSPLLDGHSGSNLVRWGNVNLDSGSLAMKHICSFRVDSLVYRDCRRFQTLS</sequence>
<evidence type="ECO:0000313" key="4">
    <source>
        <dbReference type="EMBL" id="EPS62462.1"/>
    </source>
</evidence>
<feature type="domain" description="DUF7780" evidence="3">
    <location>
        <begin position="94"/>
        <end position="382"/>
    </location>
</feature>
<evidence type="ECO:0000256" key="1">
    <source>
        <dbReference type="SAM" id="MobiDB-lite"/>
    </source>
</evidence>
<dbReference type="EMBL" id="AUSU01006132">
    <property type="protein sequence ID" value="EPS62462.1"/>
    <property type="molecule type" value="Genomic_DNA"/>
</dbReference>
<dbReference type="PANTHER" id="PTHR34960:SF1">
    <property type="entry name" value="EMB|CAB68146.1-RELATED"/>
    <property type="match status" value="1"/>
</dbReference>
<dbReference type="AlphaFoldDB" id="S8DRP3"/>
<accession>S8DRP3</accession>